<feature type="compositionally biased region" description="Low complexity" evidence="1">
    <location>
        <begin position="77"/>
        <end position="93"/>
    </location>
</feature>
<keyword evidence="3" id="KW-1185">Reference proteome</keyword>
<gene>
    <name evidence="2" type="ORF">BCR34DRAFT_607062</name>
</gene>
<dbReference type="EMBL" id="MCFA01000222">
    <property type="protein sequence ID" value="ORX98083.1"/>
    <property type="molecule type" value="Genomic_DNA"/>
</dbReference>
<name>A0A1Y1YJR5_9PLEO</name>
<feature type="compositionally biased region" description="Low complexity" evidence="1">
    <location>
        <begin position="39"/>
        <end position="56"/>
    </location>
</feature>
<organism evidence="2 3">
    <name type="scientific">Clohesyomyces aquaticus</name>
    <dbReference type="NCBI Taxonomy" id="1231657"/>
    <lineage>
        <taxon>Eukaryota</taxon>
        <taxon>Fungi</taxon>
        <taxon>Dikarya</taxon>
        <taxon>Ascomycota</taxon>
        <taxon>Pezizomycotina</taxon>
        <taxon>Dothideomycetes</taxon>
        <taxon>Pleosporomycetidae</taxon>
        <taxon>Pleosporales</taxon>
        <taxon>Lindgomycetaceae</taxon>
        <taxon>Clohesyomyces</taxon>
    </lineage>
</organism>
<evidence type="ECO:0000256" key="1">
    <source>
        <dbReference type="SAM" id="MobiDB-lite"/>
    </source>
</evidence>
<protein>
    <submittedName>
        <fullName evidence="2">Uncharacterized protein</fullName>
    </submittedName>
</protein>
<feature type="region of interest" description="Disordered" evidence="1">
    <location>
        <begin position="39"/>
        <end position="161"/>
    </location>
</feature>
<dbReference type="AlphaFoldDB" id="A0A1Y1YJR5"/>
<sequence length="282" mass="29663">MDQNPSKDSGADSNRPGDEEKLEALYGVLHRAIAAPVPAAGGAATGAASTESSAAEAQEDKERVVPDGPREAALANPPSATSVGAAPAAGTAPFMAETQPTGRQYPFSGPLLGSAPAANSWPHGSGMQAVDGPQSAGRKWARSASRQGSPASQARSSSRGNDAYRAALAGIVKRRARQLGNQRARRQAYRNIMRQVEGSAVESRDDRARAMRRNRGIELSQRLMRFNQTELAGLVEEHDLDLVTGRFPNGATVTRGSIARLREAQDPTQPAGRMNVDGGDDS</sequence>
<accession>A0A1Y1YJR5</accession>
<reference evidence="2 3" key="1">
    <citation type="submission" date="2016-07" db="EMBL/GenBank/DDBJ databases">
        <title>Pervasive Adenine N6-methylation of Active Genes in Fungi.</title>
        <authorList>
            <consortium name="DOE Joint Genome Institute"/>
            <person name="Mondo S.J."/>
            <person name="Dannebaum R.O."/>
            <person name="Kuo R.C."/>
            <person name="Labutti K."/>
            <person name="Haridas S."/>
            <person name="Kuo A."/>
            <person name="Salamov A."/>
            <person name="Ahrendt S.R."/>
            <person name="Lipzen A."/>
            <person name="Sullivan W."/>
            <person name="Andreopoulos W.B."/>
            <person name="Clum A."/>
            <person name="Lindquist E."/>
            <person name="Daum C."/>
            <person name="Ramamoorthy G.K."/>
            <person name="Gryganskyi A."/>
            <person name="Culley D."/>
            <person name="Magnuson J.K."/>
            <person name="James T.Y."/>
            <person name="O'Malley M.A."/>
            <person name="Stajich J.E."/>
            <person name="Spatafora J.W."/>
            <person name="Visel A."/>
            <person name="Grigoriev I.V."/>
        </authorList>
    </citation>
    <scope>NUCLEOTIDE SEQUENCE [LARGE SCALE GENOMIC DNA]</scope>
    <source>
        <strain evidence="2 3">CBS 115471</strain>
    </source>
</reference>
<evidence type="ECO:0000313" key="2">
    <source>
        <dbReference type="EMBL" id="ORX98083.1"/>
    </source>
</evidence>
<evidence type="ECO:0000313" key="3">
    <source>
        <dbReference type="Proteomes" id="UP000193144"/>
    </source>
</evidence>
<feature type="region of interest" description="Disordered" evidence="1">
    <location>
        <begin position="255"/>
        <end position="282"/>
    </location>
</feature>
<feature type="region of interest" description="Disordered" evidence="1">
    <location>
        <begin position="1"/>
        <end position="21"/>
    </location>
</feature>
<feature type="compositionally biased region" description="Basic and acidic residues" evidence="1">
    <location>
        <begin position="58"/>
        <end position="70"/>
    </location>
</feature>
<dbReference type="Proteomes" id="UP000193144">
    <property type="component" value="Unassembled WGS sequence"/>
</dbReference>
<comment type="caution">
    <text evidence="2">The sequence shown here is derived from an EMBL/GenBank/DDBJ whole genome shotgun (WGS) entry which is preliminary data.</text>
</comment>
<feature type="compositionally biased region" description="Polar residues" evidence="1">
    <location>
        <begin position="144"/>
        <end position="160"/>
    </location>
</feature>
<proteinExistence type="predicted"/>